<dbReference type="EMBL" id="UGQL01000001">
    <property type="protein sequence ID" value="STZ27929.1"/>
    <property type="molecule type" value="Genomic_DNA"/>
</dbReference>
<feature type="binding site" evidence="8">
    <location>
        <position position="267"/>
    </location>
    <ligand>
        <name>Mn(2+)</name>
        <dbReference type="ChEBI" id="CHEBI:29035"/>
    </ligand>
</feature>
<dbReference type="Pfam" id="PF00884">
    <property type="entry name" value="Sulfatase"/>
    <property type="match status" value="1"/>
</dbReference>
<evidence type="ECO:0000256" key="8">
    <source>
        <dbReference type="PIRSR" id="PIRSR005091-3"/>
    </source>
</evidence>
<feature type="active site" evidence="6">
    <location>
        <position position="302"/>
    </location>
</feature>
<name>A0A378RNK0_MYROD</name>
<keyword evidence="7" id="KW-0479">Metal-binding</keyword>
<dbReference type="InterPro" id="IPR050448">
    <property type="entry name" value="OpgB/LTA_synthase_biosynth"/>
</dbReference>
<dbReference type="PIRSF" id="PIRSF005091">
    <property type="entry name" value="Mmb_sulf_HI1246"/>
    <property type="match status" value="1"/>
</dbReference>
<evidence type="ECO:0000256" key="9">
    <source>
        <dbReference type="SAM" id="Phobius"/>
    </source>
</evidence>
<keyword evidence="4 9" id="KW-1133">Transmembrane helix</keyword>
<comment type="subcellular location">
    <subcellularLocation>
        <location evidence="1">Cell membrane</location>
        <topology evidence="1">Multi-pass membrane protein</topology>
    </subcellularLocation>
</comment>
<feature type="transmembrane region" description="Helical" evidence="9">
    <location>
        <begin position="45"/>
        <end position="70"/>
    </location>
</feature>
<evidence type="ECO:0000256" key="3">
    <source>
        <dbReference type="ARBA" id="ARBA00022692"/>
    </source>
</evidence>
<dbReference type="InterPro" id="IPR017850">
    <property type="entry name" value="Alkaline_phosphatase_core_sf"/>
</dbReference>
<keyword evidence="2" id="KW-1003">Cell membrane</keyword>
<dbReference type="PANTHER" id="PTHR47371">
    <property type="entry name" value="LIPOTEICHOIC ACID SYNTHASE"/>
    <property type="match status" value="1"/>
</dbReference>
<dbReference type="RefSeq" id="WP_115090771.1">
    <property type="nucleotide sequence ID" value="NZ_CP068107.1"/>
</dbReference>
<proteinExistence type="predicted"/>
<dbReference type="Gene3D" id="3.30.1120.80">
    <property type="match status" value="1"/>
</dbReference>
<feature type="binding site" evidence="8">
    <location>
        <position position="472"/>
    </location>
    <ligand>
        <name>Mn(2+)</name>
        <dbReference type="ChEBI" id="CHEBI:29035"/>
    </ligand>
</feature>
<feature type="domain" description="Sulfatase N-terminal" evidence="10">
    <location>
        <begin position="259"/>
        <end position="527"/>
    </location>
</feature>
<keyword evidence="12" id="KW-1185">Reference proteome</keyword>
<sequence length="623" mass="72330">MTKIFSKNLKVFTLRFLLIFAFYQLCRLGFYWYNNHLLDPFDAKVIWGGIRFDFAALGFINLAFALLHLWPGKFQTKKGYQTFLFYSFYLVNIFILCLNFVDYEYFRFIGRRSSYAFITASGMENELPGLLKNFIVDYWWIPLFMLGSFVFFWLIYRKIDYKIHDSRFNFPQVIVLVLVLGILLILGRGGLQPKPIRLVDAAGYGGMKNTALVLNTPFSVLKTMGKKETLPDYNFYSEEELLDIFNPVQVFQYDSINKKNVVLLIIESFGRENMNIGLTPFMDSLAQNSYFFENGFANGKVSIDAVPSSISSVPSLMDRTYITSSYALNDIYPLPKILNDQGYHTAFFHGAFNGSQNFDQYSTVAGFKEYYGKNEYEGPEAFDGAWGIFDEEFLQFFAQKLDDFQAPFFTTLFTISSHNPYTIPEQYKGKFPKGTAAIHESIAYADYALQQFFKTAKTKAWYNNTIFIVVADHTSSDGQEEKWKTNVGKFRIPILFYAPGDERIPVAKIERNFQQIDILPSLMDYLQINTEVVSFGKSYQSDRDFAISYLNNIYNYEEGDYYLAFDGTKSLGLYNWKIDPELKDNLLIKNPEKVKEMERFLKAYIQTFNSRVKNNQLIVKKKL</sequence>
<dbReference type="GO" id="GO:0046872">
    <property type="term" value="F:metal ion binding"/>
    <property type="evidence" value="ECO:0007669"/>
    <property type="project" value="UniProtKB-KW"/>
</dbReference>
<dbReference type="InterPro" id="IPR000917">
    <property type="entry name" value="Sulfatase_N"/>
</dbReference>
<reference evidence="11 12" key="1">
    <citation type="submission" date="2018-06" db="EMBL/GenBank/DDBJ databases">
        <authorList>
            <consortium name="Pathogen Informatics"/>
            <person name="Doyle S."/>
        </authorList>
    </citation>
    <scope>NUCLEOTIDE SEQUENCE [LARGE SCALE GENOMIC DNA]</scope>
    <source>
        <strain evidence="11 12">NCTC11179</strain>
    </source>
</reference>
<feature type="transmembrane region" description="Helical" evidence="9">
    <location>
        <begin position="82"/>
        <end position="101"/>
    </location>
</feature>
<dbReference type="CDD" id="cd16015">
    <property type="entry name" value="LTA_synthase"/>
    <property type="match status" value="1"/>
</dbReference>
<dbReference type="GO" id="GO:0005886">
    <property type="term" value="C:plasma membrane"/>
    <property type="evidence" value="ECO:0007669"/>
    <property type="project" value="UniProtKB-SubCell"/>
</dbReference>
<evidence type="ECO:0000256" key="5">
    <source>
        <dbReference type="ARBA" id="ARBA00023136"/>
    </source>
</evidence>
<feature type="transmembrane region" description="Helical" evidence="9">
    <location>
        <begin position="168"/>
        <end position="187"/>
    </location>
</feature>
<feature type="transmembrane region" description="Helical" evidence="9">
    <location>
        <begin position="12"/>
        <end position="33"/>
    </location>
</feature>
<evidence type="ECO:0000256" key="1">
    <source>
        <dbReference type="ARBA" id="ARBA00004651"/>
    </source>
</evidence>
<keyword evidence="3 9" id="KW-0812">Transmembrane</keyword>
<organism evidence="11 12">
    <name type="scientific">Myroides odoratus</name>
    <name type="common">Flavobacterium odoratum</name>
    <dbReference type="NCBI Taxonomy" id="256"/>
    <lineage>
        <taxon>Bacteria</taxon>
        <taxon>Pseudomonadati</taxon>
        <taxon>Bacteroidota</taxon>
        <taxon>Flavobacteriia</taxon>
        <taxon>Flavobacteriales</taxon>
        <taxon>Flavobacteriaceae</taxon>
        <taxon>Myroides</taxon>
    </lineage>
</organism>
<dbReference type="SUPFAM" id="SSF53649">
    <property type="entry name" value="Alkaline phosphatase-like"/>
    <property type="match status" value="1"/>
</dbReference>
<feature type="binding site" evidence="7">
    <location>
        <position position="418"/>
    </location>
    <ligand>
        <name>substrate</name>
    </ligand>
</feature>
<feature type="binding site" evidence="8">
    <location>
        <position position="473"/>
    </location>
    <ligand>
        <name>Mn(2+)</name>
        <dbReference type="ChEBI" id="CHEBI:29035"/>
    </ligand>
</feature>
<dbReference type="AlphaFoldDB" id="A0A378RNK0"/>
<evidence type="ECO:0000256" key="4">
    <source>
        <dbReference type="ARBA" id="ARBA00022989"/>
    </source>
</evidence>
<protein>
    <submittedName>
        <fullName evidence="11">Lipoteichoic acid synthase 1</fullName>
    </submittedName>
</protein>
<dbReference type="InterPro" id="IPR012160">
    <property type="entry name" value="LtaS-like"/>
</dbReference>
<dbReference type="Proteomes" id="UP000255024">
    <property type="component" value="Unassembled WGS sequence"/>
</dbReference>
<evidence type="ECO:0000259" key="10">
    <source>
        <dbReference type="Pfam" id="PF00884"/>
    </source>
</evidence>
<keyword evidence="5 9" id="KW-0472">Membrane</keyword>
<evidence type="ECO:0000313" key="12">
    <source>
        <dbReference type="Proteomes" id="UP000255024"/>
    </source>
</evidence>
<evidence type="ECO:0000256" key="6">
    <source>
        <dbReference type="PIRSR" id="PIRSR005091-1"/>
    </source>
</evidence>
<keyword evidence="7" id="KW-0464">Manganese</keyword>
<feature type="transmembrane region" description="Helical" evidence="9">
    <location>
        <begin position="138"/>
        <end position="156"/>
    </location>
</feature>
<evidence type="ECO:0000256" key="2">
    <source>
        <dbReference type="ARBA" id="ARBA00022475"/>
    </source>
</evidence>
<dbReference type="PANTHER" id="PTHR47371:SF3">
    <property type="entry name" value="PHOSPHOGLYCEROL TRANSFERASE I"/>
    <property type="match status" value="1"/>
</dbReference>
<gene>
    <name evidence="11" type="primary">ltaS1_2</name>
    <name evidence="11" type="ORF">NCTC11179_01467</name>
</gene>
<evidence type="ECO:0000313" key="11">
    <source>
        <dbReference type="EMBL" id="STZ27929.1"/>
    </source>
</evidence>
<accession>A0A378RNK0</accession>
<dbReference type="Gene3D" id="3.40.720.10">
    <property type="entry name" value="Alkaline Phosphatase, subunit A"/>
    <property type="match status" value="1"/>
</dbReference>
<evidence type="ECO:0000256" key="7">
    <source>
        <dbReference type="PIRSR" id="PIRSR005091-2"/>
    </source>
</evidence>